<reference evidence="2 3" key="1">
    <citation type="journal article" date="2021" name="Elife">
        <title>Chloroplast acquisition without the gene transfer in kleptoplastic sea slugs, Plakobranchus ocellatus.</title>
        <authorList>
            <person name="Maeda T."/>
            <person name="Takahashi S."/>
            <person name="Yoshida T."/>
            <person name="Shimamura S."/>
            <person name="Takaki Y."/>
            <person name="Nagai Y."/>
            <person name="Toyoda A."/>
            <person name="Suzuki Y."/>
            <person name="Arimoto A."/>
            <person name="Ishii H."/>
            <person name="Satoh N."/>
            <person name="Nishiyama T."/>
            <person name="Hasebe M."/>
            <person name="Maruyama T."/>
            <person name="Minagawa J."/>
            <person name="Obokata J."/>
            <person name="Shigenobu S."/>
        </authorList>
    </citation>
    <scope>NUCLEOTIDE SEQUENCE [LARGE SCALE GENOMIC DNA]</scope>
</reference>
<feature type="domain" description="SCP" evidence="1">
    <location>
        <begin position="64"/>
        <end position="190"/>
    </location>
</feature>
<dbReference type="Proteomes" id="UP000762676">
    <property type="component" value="Unassembled WGS sequence"/>
</dbReference>
<dbReference type="SUPFAM" id="SSF55797">
    <property type="entry name" value="PR-1-like"/>
    <property type="match status" value="1"/>
</dbReference>
<evidence type="ECO:0000259" key="1">
    <source>
        <dbReference type="SMART" id="SM00198"/>
    </source>
</evidence>
<keyword evidence="3" id="KW-1185">Reference proteome</keyword>
<protein>
    <submittedName>
        <fullName evidence="2">Cysteine-rich venom protein</fullName>
    </submittedName>
</protein>
<dbReference type="PANTHER" id="PTHR46060:SF1">
    <property type="entry name" value="MARINER MOS1 TRANSPOSASE-LIKE PROTEIN"/>
    <property type="match status" value="1"/>
</dbReference>
<dbReference type="Gene3D" id="3.40.33.10">
    <property type="entry name" value="CAP"/>
    <property type="match status" value="1"/>
</dbReference>
<dbReference type="InterPro" id="IPR035940">
    <property type="entry name" value="CAP_sf"/>
</dbReference>
<comment type="caution">
    <text evidence="2">The sequence shown here is derived from an EMBL/GenBank/DDBJ whole genome shotgun (WGS) entry which is preliminary data.</text>
</comment>
<dbReference type="InterPro" id="IPR014044">
    <property type="entry name" value="CAP_dom"/>
</dbReference>
<dbReference type="InterPro" id="IPR052709">
    <property type="entry name" value="Transposase-MT_Hybrid"/>
</dbReference>
<organism evidence="2 3">
    <name type="scientific">Elysia marginata</name>
    <dbReference type="NCBI Taxonomy" id="1093978"/>
    <lineage>
        <taxon>Eukaryota</taxon>
        <taxon>Metazoa</taxon>
        <taxon>Spiralia</taxon>
        <taxon>Lophotrochozoa</taxon>
        <taxon>Mollusca</taxon>
        <taxon>Gastropoda</taxon>
        <taxon>Heterobranchia</taxon>
        <taxon>Euthyneura</taxon>
        <taxon>Panpulmonata</taxon>
        <taxon>Sacoglossa</taxon>
        <taxon>Placobranchoidea</taxon>
        <taxon>Plakobranchidae</taxon>
        <taxon>Elysia</taxon>
    </lineage>
</organism>
<gene>
    <name evidence="2" type="ORF">ElyMa_000878000</name>
</gene>
<dbReference type="GO" id="GO:0003676">
    <property type="term" value="F:nucleic acid binding"/>
    <property type="evidence" value="ECO:0007669"/>
    <property type="project" value="InterPro"/>
</dbReference>
<proteinExistence type="predicted"/>
<dbReference type="SMART" id="SM00198">
    <property type="entry name" value="SCP"/>
    <property type="match status" value="1"/>
</dbReference>
<dbReference type="AlphaFoldDB" id="A0AAV4H5U1"/>
<name>A0AAV4H5U1_9GAST</name>
<dbReference type="InterPro" id="IPR036397">
    <property type="entry name" value="RNaseH_sf"/>
</dbReference>
<accession>A0AAV4H5U1</accession>
<dbReference type="PANTHER" id="PTHR46060">
    <property type="entry name" value="MARINER MOS1 TRANSPOSASE-LIKE PROTEIN"/>
    <property type="match status" value="1"/>
</dbReference>
<evidence type="ECO:0000313" key="3">
    <source>
        <dbReference type="Proteomes" id="UP000762676"/>
    </source>
</evidence>
<dbReference type="Pfam" id="PF00188">
    <property type="entry name" value="CAP"/>
    <property type="match status" value="1"/>
</dbReference>
<dbReference type="Gene3D" id="3.30.420.10">
    <property type="entry name" value="Ribonuclease H-like superfamily/Ribonuclease H"/>
    <property type="match status" value="1"/>
</dbReference>
<sequence>MDVYLNIPLDKSGNFYGLNPAQEHLDKCECNPSLSCDPKYQRVAGHTACLSRAPTTVPGVLDQAQKDAIVAQHNRLRGLVDPVAINMLKMSWDDEVAMLAQKWAEACDLDTSNRLHHDKYRNIPGRFSVGQNIGTGYANFTEATDAWFDEKDNYKPLFGTSVRSVAGSKPIGHYTQEFKEGKESHSNCPRPGRPKSCLNEQTVASIKKDIDEDPHVSVRELSDTNGLSYGAFHTIITEHLPMKKVKSAVNEQRPKASTRSLLLHDNAGSHKARATSQSLRKLGIQVLPHPAYSPDLAPCDFWLFSRDRLAGRKFDRIQDLAKAVNSELRTIPEEGFQGVFQK</sequence>
<evidence type="ECO:0000313" key="2">
    <source>
        <dbReference type="EMBL" id="GFR92867.1"/>
    </source>
</evidence>
<dbReference type="EMBL" id="BMAT01001806">
    <property type="protein sequence ID" value="GFR92867.1"/>
    <property type="molecule type" value="Genomic_DNA"/>
</dbReference>